<evidence type="ECO:0000313" key="3">
    <source>
        <dbReference type="Proteomes" id="UP001221413"/>
    </source>
</evidence>
<dbReference type="AlphaFoldDB" id="A0AAD6NIB3"/>
<reference evidence="2" key="1">
    <citation type="submission" date="2023-01" db="EMBL/GenBank/DDBJ databases">
        <title>The chitinases involved in constricting ring structure development in the nematode-trapping fungus Drechslerella dactyloides.</title>
        <authorList>
            <person name="Wang R."/>
            <person name="Zhang L."/>
            <person name="Tang P."/>
            <person name="Li S."/>
            <person name="Liang L."/>
        </authorList>
    </citation>
    <scope>NUCLEOTIDE SEQUENCE</scope>
    <source>
        <strain evidence="2">YMF1.00031</strain>
    </source>
</reference>
<keyword evidence="3" id="KW-1185">Reference proteome</keyword>
<evidence type="ECO:0000256" key="1">
    <source>
        <dbReference type="SAM" id="MobiDB-lite"/>
    </source>
</evidence>
<evidence type="ECO:0000313" key="2">
    <source>
        <dbReference type="EMBL" id="KAJ6260621.1"/>
    </source>
</evidence>
<proteinExistence type="predicted"/>
<feature type="compositionally biased region" description="Basic and acidic residues" evidence="1">
    <location>
        <begin position="95"/>
        <end position="109"/>
    </location>
</feature>
<organism evidence="2 3">
    <name type="scientific">Drechslerella dactyloides</name>
    <name type="common">Nematode-trapping fungus</name>
    <name type="synonym">Arthrobotrys dactyloides</name>
    <dbReference type="NCBI Taxonomy" id="74499"/>
    <lineage>
        <taxon>Eukaryota</taxon>
        <taxon>Fungi</taxon>
        <taxon>Dikarya</taxon>
        <taxon>Ascomycota</taxon>
        <taxon>Pezizomycotina</taxon>
        <taxon>Orbiliomycetes</taxon>
        <taxon>Orbiliales</taxon>
        <taxon>Orbiliaceae</taxon>
        <taxon>Drechslerella</taxon>
    </lineage>
</organism>
<feature type="region of interest" description="Disordered" evidence="1">
    <location>
        <begin position="51"/>
        <end position="114"/>
    </location>
</feature>
<comment type="caution">
    <text evidence="2">The sequence shown here is derived from an EMBL/GenBank/DDBJ whole genome shotgun (WGS) entry which is preliminary data.</text>
</comment>
<dbReference type="EMBL" id="JAQGDS010000005">
    <property type="protein sequence ID" value="KAJ6260621.1"/>
    <property type="molecule type" value="Genomic_DNA"/>
</dbReference>
<protein>
    <submittedName>
        <fullName evidence="2">Uncharacterized protein</fullName>
    </submittedName>
</protein>
<dbReference type="Proteomes" id="UP001221413">
    <property type="component" value="Unassembled WGS sequence"/>
</dbReference>
<name>A0AAD6NIB3_DREDA</name>
<accession>A0AAD6NIB3</accession>
<gene>
    <name evidence="2" type="ORF">Dda_4847</name>
</gene>
<sequence>MQAADTTDWTLVSPCMRPGGGGGDAVLALLQPASNKEWLVELELRMAGWTKKSFPARGRTRRNENPENQMSRSQAAAAASKRRRRKPSEEEEEERRDRRWPTMHRRPDDDVVPAGLPRMQCLLLRLQPVI</sequence>